<dbReference type="InterPro" id="IPR036637">
    <property type="entry name" value="Phosphohistidine_dom_sf"/>
</dbReference>
<keyword evidence="10" id="KW-0598">Phosphotransferase system</keyword>
<keyword evidence="12" id="KW-0418">Kinase</keyword>
<dbReference type="GO" id="GO:0046872">
    <property type="term" value="F:metal ion binding"/>
    <property type="evidence" value="ECO:0007669"/>
    <property type="project" value="UniProtKB-KW"/>
</dbReference>
<keyword evidence="6" id="KW-0813">Transport</keyword>
<keyword evidence="8" id="KW-0762">Sugar transport</keyword>
<keyword evidence="13" id="KW-0460">Magnesium</keyword>
<sequence>MPDRSDSDSRKLLKRLRDSLAEPGQGQERLDHVTTLIADSMGTEVCSIYLFRDAETLELCATEGLRAEAVHNTRLRLGEGLVGRVARTAVPVNTADAPAEKGFRFMAETGEESFSSFLGVPIQRVGEKLGVLVVQSKAARQFSEDEVYALEVVAMVLAEMTELGAFIGDGAALGALHKQQIMFRGGTGQEGSAEGKVWLHEPRVVVTNPVADDPEAETLRIRDAVGKLRVSVDDLLAAQSLDKEQKQVLEAYRMFAHSRGWLRRMEEDIQAGLSAEAAVEKEQSTTRARLSQVPDAYLRERLNDLDDLSNRLLRILTGQGNDTGAEMPENPVLVARNIGPAELLEYGRKLRGVVLSEGSVGSHAAIVARALTIPLVINAKGIINEALNGDHILVDGDQGIAHLRPEASVATGFRDKIAMQTQAQQRYAGLRDKPAVSRDGRRICLQMNAGLMADLPSLEGSGAEGVGLFRTELQFLIRNKMPKRDELAKLYAHVMDAAQDRYVSFRTLDIGSDKVLPYMKPQDEPNPAMGWRAIRVGLDKPGVLRMQAQALIRAANGRPLSIMFPFIAEHAEFVSARAHVLAQIEREAALGRPTPKSIEIGAMLETPSLAFAPQAFFEMADFISIGGNDLKQFFFAADRENERVRRRYDTLNASFLGFIGQIVARCAATSTRLSFCGEDAGRPVEAICLAAMGLDILSMRPASIGPVKSLILRTDLAALRDVIDAECAKGAESVRPAVMDFLAKQPS</sequence>
<dbReference type="AlphaFoldDB" id="A0A4P8EK85"/>
<evidence type="ECO:0000256" key="8">
    <source>
        <dbReference type="ARBA" id="ARBA00022597"/>
    </source>
</evidence>
<dbReference type="Gene3D" id="3.20.20.60">
    <property type="entry name" value="Phosphoenolpyruvate-binding domains"/>
    <property type="match status" value="1"/>
</dbReference>
<comment type="cofactor">
    <cofactor evidence="2">
        <name>Mg(2+)</name>
        <dbReference type="ChEBI" id="CHEBI:18420"/>
    </cofactor>
</comment>
<dbReference type="InterPro" id="IPR008731">
    <property type="entry name" value="PTS_EIN"/>
</dbReference>
<dbReference type="PANTHER" id="PTHR46244">
    <property type="entry name" value="PHOSPHOENOLPYRUVATE-PROTEIN PHOSPHOTRANSFERASE"/>
    <property type="match status" value="1"/>
</dbReference>
<dbReference type="Proteomes" id="UP000298631">
    <property type="component" value="Plasmid unnamed1"/>
</dbReference>
<dbReference type="InterPro" id="IPR006318">
    <property type="entry name" value="PTS_EI-like"/>
</dbReference>
<dbReference type="Pfam" id="PF01590">
    <property type="entry name" value="GAF"/>
    <property type="match status" value="1"/>
</dbReference>
<dbReference type="InterPro" id="IPR015813">
    <property type="entry name" value="Pyrv/PenolPyrv_kinase-like_dom"/>
</dbReference>
<dbReference type="SUPFAM" id="SSF51621">
    <property type="entry name" value="Phosphoenolpyruvate/pyruvate domain"/>
    <property type="match status" value="1"/>
</dbReference>
<evidence type="ECO:0000313" key="15">
    <source>
        <dbReference type="EMBL" id="QCO57621.1"/>
    </source>
</evidence>
<reference evidence="15 16" key="1">
    <citation type="submission" date="2019-05" db="EMBL/GenBank/DDBJ databases">
        <title>Pseudorhodobacter turbinis sp. nov., isolated from the gut of the Korean turban shell.</title>
        <authorList>
            <person name="Jeong Y.-S."/>
            <person name="Kang W.-R."/>
            <person name="Bae J.-W."/>
        </authorList>
    </citation>
    <scope>NUCLEOTIDE SEQUENCE [LARGE SCALE GENOMIC DNA]</scope>
    <source>
        <strain evidence="15 16">S12M18</strain>
        <plasmid evidence="15 16">unnamed1</plasmid>
    </source>
</reference>
<dbReference type="Pfam" id="PF00391">
    <property type="entry name" value="PEP-utilizers"/>
    <property type="match status" value="1"/>
</dbReference>
<accession>A0A4P8EK85</accession>
<evidence type="ECO:0000256" key="4">
    <source>
        <dbReference type="ARBA" id="ARBA00007837"/>
    </source>
</evidence>
<dbReference type="InterPro" id="IPR040442">
    <property type="entry name" value="Pyrv_kinase-like_dom_sf"/>
</dbReference>
<evidence type="ECO:0000313" key="16">
    <source>
        <dbReference type="Proteomes" id="UP000298631"/>
    </source>
</evidence>
<keyword evidence="15" id="KW-0670">Pyruvate</keyword>
<keyword evidence="9 15" id="KW-0808">Transferase</keyword>
<dbReference type="GO" id="GO:0008965">
    <property type="term" value="F:phosphoenolpyruvate-protein phosphotransferase activity"/>
    <property type="evidence" value="ECO:0007669"/>
    <property type="project" value="UniProtKB-EC"/>
</dbReference>
<keyword evidence="16" id="KW-1185">Reference proteome</keyword>
<dbReference type="SUPFAM" id="SSF47831">
    <property type="entry name" value="Enzyme I of the PEP:sugar phosphotransferase system HPr-binding (sub)domain"/>
    <property type="match status" value="1"/>
</dbReference>
<keyword evidence="15" id="KW-0614">Plasmid</keyword>
<comment type="catalytic activity">
    <reaction evidence="1">
        <text>L-histidyl-[protein] + phosphoenolpyruvate = N(pros)-phospho-L-histidyl-[protein] + pyruvate</text>
        <dbReference type="Rhea" id="RHEA:23880"/>
        <dbReference type="Rhea" id="RHEA-COMP:9745"/>
        <dbReference type="Rhea" id="RHEA-COMP:9746"/>
        <dbReference type="ChEBI" id="CHEBI:15361"/>
        <dbReference type="ChEBI" id="CHEBI:29979"/>
        <dbReference type="ChEBI" id="CHEBI:58702"/>
        <dbReference type="ChEBI" id="CHEBI:64837"/>
        <dbReference type="EC" id="2.7.3.9"/>
    </reaction>
</comment>
<dbReference type="InterPro" id="IPR029016">
    <property type="entry name" value="GAF-like_dom_sf"/>
</dbReference>
<dbReference type="GO" id="GO:0009401">
    <property type="term" value="P:phosphoenolpyruvate-dependent sugar phosphotransferase system"/>
    <property type="evidence" value="ECO:0007669"/>
    <property type="project" value="UniProtKB-KW"/>
</dbReference>
<organism evidence="15 16">
    <name type="scientific">Pseudorhodobacter turbinis</name>
    <dbReference type="NCBI Taxonomy" id="2500533"/>
    <lineage>
        <taxon>Bacteria</taxon>
        <taxon>Pseudomonadati</taxon>
        <taxon>Pseudomonadota</taxon>
        <taxon>Alphaproteobacteria</taxon>
        <taxon>Rhodobacterales</taxon>
        <taxon>Paracoccaceae</taxon>
        <taxon>Pseudorhodobacter</taxon>
    </lineage>
</organism>
<dbReference type="Gene3D" id="3.30.450.40">
    <property type="match status" value="1"/>
</dbReference>
<dbReference type="GO" id="GO:0016301">
    <property type="term" value="F:kinase activity"/>
    <property type="evidence" value="ECO:0007669"/>
    <property type="project" value="UniProtKB-KW"/>
</dbReference>
<dbReference type="NCBIfam" id="TIGR01417">
    <property type="entry name" value="PTS_I_fam"/>
    <property type="match status" value="1"/>
</dbReference>
<dbReference type="Gene3D" id="3.50.30.10">
    <property type="entry name" value="Phosphohistidine domain"/>
    <property type="match status" value="1"/>
</dbReference>
<feature type="domain" description="GAF" evidence="14">
    <location>
        <begin position="25"/>
        <end position="171"/>
    </location>
</feature>
<protein>
    <recommendedName>
        <fullName evidence="5">phosphoenolpyruvate--protein phosphotransferase</fullName>
        <ecNumber evidence="5">2.7.3.9</ecNumber>
    </recommendedName>
</protein>
<dbReference type="OrthoDB" id="9765468at2"/>
<keyword evidence="11" id="KW-0479">Metal-binding</keyword>
<evidence type="ECO:0000256" key="11">
    <source>
        <dbReference type="ARBA" id="ARBA00022723"/>
    </source>
</evidence>
<dbReference type="PANTHER" id="PTHR46244:SF6">
    <property type="entry name" value="PHOSPHOENOLPYRUVATE-PROTEIN PHOSPHOTRANSFERASE"/>
    <property type="match status" value="1"/>
</dbReference>
<proteinExistence type="inferred from homology"/>
<dbReference type="SUPFAM" id="SSF52009">
    <property type="entry name" value="Phosphohistidine domain"/>
    <property type="match status" value="1"/>
</dbReference>
<evidence type="ECO:0000256" key="13">
    <source>
        <dbReference type="ARBA" id="ARBA00022842"/>
    </source>
</evidence>
<dbReference type="EMBL" id="CP039965">
    <property type="protein sequence ID" value="QCO57621.1"/>
    <property type="molecule type" value="Genomic_DNA"/>
</dbReference>
<gene>
    <name evidence="15" type="primary">ptsP</name>
    <name evidence="15" type="ORF">EOK75_18140</name>
</gene>
<dbReference type="InterPro" id="IPR000121">
    <property type="entry name" value="PEP_util_C"/>
</dbReference>
<dbReference type="Pfam" id="PF05524">
    <property type="entry name" value="PEP-utilisers_N"/>
    <property type="match status" value="1"/>
</dbReference>
<dbReference type="InterPro" id="IPR008279">
    <property type="entry name" value="PEP-util_enz_mobile_dom"/>
</dbReference>
<evidence type="ECO:0000256" key="7">
    <source>
        <dbReference type="ARBA" id="ARBA00022490"/>
    </source>
</evidence>
<evidence type="ECO:0000256" key="9">
    <source>
        <dbReference type="ARBA" id="ARBA00022679"/>
    </source>
</evidence>
<dbReference type="EC" id="2.7.3.9" evidence="5"/>
<dbReference type="Pfam" id="PF02896">
    <property type="entry name" value="PEP-utilizers_C"/>
    <property type="match status" value="1"/>
</dbReference>
<dbReference type="InterPro" id="IPR003018">
    <property type="entry name" value="GAF"/>
</dbReference>
<evidence type="ECO:0000256" key="12">
    <source>
        <dbReference type="ARBA" id="ARBA00022777"/>
    </source>
</evidence>
<dbReference type="InterPro" id="IPR036618">
    <property type="entry name" value="PtsI_HPr-bd_sf"/>
</dbReference>
<dbReference type="SUPFAM" id="SSF55781">
    <property type="entry name" value="GAF domain-like"/>
    <property type="match status" value="1"/>
</dbReference>
<evidence type="ECO:0000256" key="6">
    <source>
        <dbReference type="ARBA" id="ARBA00022448"/>
    </source>
</evidence>
<dbReference type="PRINTS" id="PR01736">
    <property type="entry name" value="PHPHTRNFRASE"/>
</dbReference>
<evidence type="ECO:0000256" key="5">
    <source>
        <dbReference type="ARBA" id="ARBA00012232"/>
    </source>
</evidence>
<evidence type="ECO:0000259" key="14">
    <source>
        <dbReference type="SMART" id="SM00065"/>
    </source>
</evidence>
<dbReference type="Gene3D" id="1.10.274.10">
    <property type="entry name" value="PtsI, HPr-binding domain"/>
    <property type="match status" value="1"/>
</dbReference>
<dbReference type="KEGG" id="pseb:EOK75_18140"/>
<comment type="similarity">
    <text evidence="4">Belongs to the PEP-utilizing enzyme family.</text>
</comment>
<dbReference type="GO" id="GO:0005737">
    <property type="term" value="C:cytoplasm"/>
    <property type="evidence" value="ECO:0007669"/>
    <property type="project" value="UniProtKB-SubCell"/>
</dbReference>
<evidence type="ECO:0000256" key="3">
    <source>
        <dbReference type="ARBA" id="ARBA00004496"/>
    </source>
</evidence>
<dbReference type="RefSeq" id="WP_137195414.1">
    <property type="nucleotide sequence ID" value="NZ_CP039965.1"/>
</dbReference>
<name>A0A4P8EK85_9RHOB</name>
<comment type="subcellular location">
    <subcellularLocation>
        <location evidence="3">Cytoplasm</location>
    </subcellularLocation>
</comment>
<evidence type="ECO:0000256" key="2">
    <source>
        <dbReference type="ARBA" id="ARBA00001946"/>
    </source>
</evidence>
<keyword evidence="7" id="KW-0963">Cytoplasm</keyword>
<dbReference type="SMART" id="SM00065">
    <property type="entry name" value="GAF"/>
    <property type="match status" value="1"/>
</dbReference>
<dbReference type="InterPro" id="IPR050499">
    <property type="entry name" value="PEP-utilizing_PTS_enzyme"/>
</dbReference>
<evidence type="ECO:0000256" key="10">
    <source>
        <dbReference type="ARBA" id="ARBA00022683"/>
    </source>
</evidence>
<evidence type="ECO:0000256" key="1">
    <source>
        <dbReference type="ARBA" id="ARBA00000683"/>
    </source>
</evidence>
<geneLocation type="plasmid" evidence="15 16">
    <name>unnamed1</name>
</geneLocation>